<feature type="region of interest" description="Disordered" evidence="4">
    <location>
        <begin position="374"/>
        <end position="411"/>
    </location>
</feature>
<evidence type="ECO:0000256" key="2">
    <source>
        <dbReference type="ARBA" id="ARBA00029447"/>
    </source>
</evidence>
<feature type="compositionally biased region" description="Basic and acidic residues" evidence="4">
    <location>
        <begin position="392"/>
        <end position="409"/>
    </location>
</feature>
<dbReference type="Pfam" id="PF00015">
    <property type="entry name" value="MCPsignal"/>
    <property type="match status" value="1"/>
</dbReference>
<dbReference type="Pfam" id="PF00672">
    <property type="entry name" value="HAMP"/>
    <property type="match status" value="2"/>
</dbReference>
<comment type="similarity">
    <text evidence="2">Belongs to the methyl-accepting chemotaxis (MCP) protein family.</text>
</comment>
<reference evidence="8 9" key="1">
    <citation type="submission" date="2019-12" db="EMBL/GenBank/DDBJ databases">
        <title>Isolation and characterization of three novel carbon monoxide-oxidizing members of Halobacteria from salione crusts and soils.</title>
        <authorList>
            <person name="Myers M.R."/>
            <person name="King G.M."/>
        </authorList>
    </citation>
    <scope>NUCLEOTIDE SEQUENCE [LARGE SCALE GENOMIC DNA]</scope>
    <source>
        <strain evidence="8 9">PCN9</strain>
    </source>
</reference>
<dbReference type="AlphaFoldDB" id="A0A6B0SKU2"/>
<dbReference type="Gene3D" id="1.10.287.950">
    <property type="entry name" value="Methyl-accepting chemotaxis protein"/>
    <property type="match status" value="1"/>
</dbReference>
<evidence type="ECO:0000313" key="8">
    <source>
        <dbReference type="EMBL" id="MXR22424.1"/>
    </source>
</evidence>
<dbReference type="CDD" id="cd11386">
    <property type="entry name" value="MCP_signal"/>
    <property type="match status" value="1"/>
</dbReference>
<feature type="compositionally biased region" description="Low complexity" evidence="4">
    <location>
        <begin position="377"/>
        <end position="390"/>
    </location>
</feature>
<dbReference type="PANTHER" id="PTHR32089">
    <property type="entry name" value="METHYL-ACCEPTING CHEMOTAXIS PROTEIN MCPB"/>
    <property type="match status" value="1"/>
</dbReference>
<dbReference type="RefSeq" id="WP_159527757.1">
    <property type="nucleotide sequence ID" value="NZ_WUUU01000276.1"/>
</dbReference>
<comment type="caution">
    <text evidence="8">The sequence shown here is derived from an EMBL/GenBank/DDBJ whole genome shotgun (WGS) entry which is preliminary data.</text>
</comment>
<feature type="domain" description="HAMP" evidence="7">
    <location>
        <begin position="418"/>
        <end position="461"/>
    </location>
</feature>
<evidence type="ECO:0000256" key="5">
    <source>
        <dbReference type="SAM" id="Phobius"/>
    </source>
</evidence>
<dbReference type="GO" id="GO:0006935">
    <property type="term" value="P:chemotaxis"/>
    <property type="evidence" value="ECO:0007669"/>
    <property type="project" value="InterPro"/>
</dbReference>
<feature type="region of interest" description="Disordered" evidence="4">
    <location>
        <begin position="530"/>
        <end position="553"/>
    </location>
</feature>
<organism evidence="8 9">
    <name type="scientific">Halobacterium bonnevillei</name>
    <dbReference type="NCBI Taxonomy" id="2692200"/>
    <lineage>
        <taxon>Archaea</taxon>
        <taxon>Methanobacteriati</taxon>
        <taxon>Methanobacteriota</taxon>
        <taxon>Stenosarchaea group</taxon>
        <taxon>Halobacteria</taxon>
        <taxon>Halobacteriales</taxon>
        <taxon>Halobacteriaceae</taxon>
        <taxon>Halobacterium</taxon>
    </lineage>
</organism>
<keyword evidence="9" id="KW-1185">Reference proteome</keyword>
<name>A0A6B0SKU2_9EURY</name>
<accession>A0A6B0SKU2</accession>
<dbReference type="PROSITE" id="PS50885">
    <property type="entry name" value="HAMP"/>
    <property type="match status" value="2"/>
</dbReference>
<dbReference type="Gene3D" id="6.10.250.1910">
    <property type="match status" value="1"/>
</dbReference>
<dbReference type="Proteomes" id="UP000471521">
    <property type="component" value="Unassembled WGS sequence"/>
</dbReference>
<evidence type="ECO:0000256" key="1">
    <source>
        <dbReference type="ARBA" id="ARBA00023224"/>
    </source>
</evidence>
<dbReference type="PROSITE" id="PS50111">
    <property type="entry name" value="CHEMOTAXIS_TRANSDUC_2"/>
    <property type="match status" value="1"/>
</dbReference>
<dbReference type="PANTHER" id="PTHR32089:SF112">
    <property type="entry name" value="LYSOZYME-LIKE PROTEIN-RELATED"/>
    <property type="match status" value="1"/>
</dbReference>
<evidence type="ECO:0000256" key="3">
    <source>
        <dbReference type="PROSITE-ProRule" id="PRU00284"/>
    </source>
</evidence>
<dbReference type="CDD" id="cd06225">
    <property type="entry name" value="HAMP"/>
    <property type="match status" value="2"/>
</dbReference>
<feature type="transmembrane region" description="Helical" evidence="5">
    <location>
        <begin position="301"/>
        <end position="320"/>
    </location>
</feature>
<dbReference type="OrthoDB" id="8523at2157"/>
<evidence type="ECO:0000259" key="6">
    <source>
        <dbReference type="PROSITE" id="PS50111"/>
    </source>
</evidence>
<sequence length="735" mass="77566">MSLRSKLSRVARRLTPGFVRRSYLAKFGAALLVVVLCIGAVGAATYVQTSDQLQEQARTEYSTASTESASSVSEWVSERTNNARMLAQYEVLVGGNYTEIQSFLDEEIANMPGDVRNVHYVQFQNQEVVASTDDALHRQRMTEANTPWSAQEIAYGDNGVYVSEPYVKDGATRLAYVARIPSEYGLQTAVVMTTSLGDVTDGFRKPTANSVSQLVDDAGRVLADDTAVSTLQPYADGNNSTVAQAAASDDDGFLSAGASAKDFEDDHVVAYAPVEGTDWAVALHVPTSEAYALQTTVTTRVLVMVGVALAALAFIGLTLGRGTVTALNVLGRKAEALERGEYDTNLDVDREDEIGGLFASFAGMRDALVERIEDAEQAQSQAEAAQADAEAAQERAEAARQESAERAEALEATASSFSATLSEFADGDLTVRLDEQTDHEAMADVAASFNEMAADLEETVAGVVTFADEVANASDDVSARAEAVETAGREVSTSVDTISQRTTEQRDELESVAVETDDMSATIEEVAASADDVAETSQHAASMGADGRDAATDAVTELQDIEAATENTATAVRELESQVAEIGSIVDVITDIAEQTHILALNASIEAARAGEDGDGFAVVAEEVKSLAEETKDSAGDIEALVTDVREQTDESVAAMASIRERVGDGVETVEDTHDALEDVVAAIEEADAGVQEISRAMDEQASSVADVAGAVDDVVQLGEQTADEAENAASAAEE</sequence>
<feature type="non-terminal residue" evidence="8">
    <location>
        <position position="735"/>
    </location>
</feature>
<dbReference type="Gene3D" id="3.30.450.20">
    <property type="entry name" value="PAS domain"/>
    <property type="match status" value="1"/>
</dbReference>
<dbReference type="GO" id="GO:0016020">
    <property type="term" value="C:membrane"/>
    <property type="evidence" value="ECO:0007669"/>
    <property type="project" value="InterPro"/>
</dbReference>
<keyword evidence="5" id="KW-0472">Membrane</keyword>
<feature type="domain" description="HAMP" evidence="7">
    <location>
        <begin position="321"/>
        <end position="373"/>
    </location>
</feature>
<keyword evidence="1 3" id="KW-0807">Transducer</keyword>
<evidence type="ECO:0000313" key="9">
    <source>
        <dbReference type="Proteomes" id="UP000471521"/>
    </source>
</evidence>
<dbReference type="InterPro" id="IPR003660">
    <property type="entry name" value="HAMP_dom"/>
</dbReference>
<dbReference type="SMART" id="SM00283">
    <property type="entry name" value="MA"/>
    <property type="match status" value="1"/>
</dbReference>
<dbReference type="GO" id="GO:0007165">
    <property type="term" value="P:signal transduction"/>
    <property type="evidence" value="ECO:0007669"/>
    <property type="project" value="UniProtKB-KW"/>
</dbReference>
<feature type="region of interest" description="Disordered" evidence="4">
    <location>
        <begin position="484"/>
        <end position="511"/>
    </location>
</feature>
<protein>
    <submittedName>
        <fullName evidence="8">HAMP domain-containing protein</fullName>
    </submittedName>
</protein>
<gene>
    <name evidence="8" type="ORF">GRX66_18225</name>
</gene>
<dbReference type="PRINTS" id="PR00260">
    <property type="entry name" value="CHEMTRNSDUCR"/>
</dbReference>
<evidence type="ECO:0000259" key="7">
    <source>
        <dbReference type="PROSITE" id="PS50885"/>
    </source>
</evidence>
<dbReference type="GO" id="GO:0004888">
    <property type="term" value="F:transmembrane signaling receptor activity"/>
    <property type="evidence" value="ECO:0007669"/>
    <property type="project" value="InterPro"/>
</dbReference>
<dbReference type="SMART" id="SM00304">
    <property type="entry name" value="HAMP"/>
    <property type="match status" value="2"/>
</dbReference>
<feature type="domain" description="Methyl-accepting transducer" evidence="6">
    <location>
        <begin position="480"/>
        <end position="716"/>
    </location>
</feature>
<proteinExistence type="inferred from homology"/>
<dbReference type="InterPro" id="IPR004090">
    <property type="entry name" value="Chemotax_Me-accpt_rcpt"/>
</dbReference>
<evidence type="ECO:0000256" key="4">
    <source>
        <dbReference type="SAM" id="MobiDB-lite"/>
    </source>
</evidence>
<dbReference type="SUPFAM" id="SSF158472">
    <property type="entry name" value="HAMP domain-like"/>
    <property type="match status" value="1"/>
</dbReference>
<dbReference type="InterPro" id="IPR004089">
    <property type="entry name" value="MCPsignal_dom"/>
</dbReference>
<feature type="compositionally biased region" description="Polar residues" evidence="4">
    <location>
        <begin position="491"/>
        <end position="502"/>
    </location>
</feature>
<keyword evidence="5" id="KW-1133">Transmembrane helix</keyword>
<dbReference type="SUPFAM" id="SSF58104">
    <property type="entry name" value="Methyl-accepting chemotaxis protein (MCP) signaling domain"/>
    <property type="match status" value="1"/>
</dbReference>
<dbReference type="EMBL" id="WUUU01000276">
    <property type="protein sequence ID" value="MXR22424.1"/>
    <property type="molecule type" value="Genomic_DNA"/>
</dbReference>
<keyword evidence="5" id="KW-0812">Transmembrane</keyword>